<dbReference type="Proteomes" id="UP000828390">
    <property type="component" value="Unassembled WGS sequence"/>
</dbReference>
<reference evidence="1" key="1">
    <citation type="journal article" date="2019" name="bioRxiv">
        <title>The Genome of the Zebra Mussel, Dreissena polymorpha: A Resource for Invasive Species Research.</title>
        <authorList>
            <person name="McCartney M.A."/>
            <person name="Auch B."/>
            <person name="Kono T."/>
            <person name="Mallez S."/>
            <person name="Zhang Y."/>
            <person name="Obille A."/>
            <person name="Becker A."/>
            <person name="Abrahante J.E."/>
            <person name="Garbe J."/>
            <person name="Badalamenti J.P."/>
            <person name="Herman A."/>
            <person name="Mangelson H."/>
            <person name="Liachko I."/>
            <person name="Sullivan S."/>
            <person name="Sone E.D."/>
            <person name="Koren S."/>
            <person name="Silverstein K.A.T."/>
            <person name="Beckman K.B."/>
            <person name="Gohl D.M."/>
        </authorList>
    </citation>
    <scope>NUCLEOTIDE SEQUENCE</scope>
    <source>
        <strain evidence="1">Duluth1</strain>
        <tissue evidence="1">Whole animal</tissue>
    </source>
</reference>
<proteinExistence type="predicted"/>
<dbReference type="EMBL" id="JAIWYP010000003">
    <property type="protein sequence ID" value="KAH3851199.1"/>
    <property type="molecule type" value="Genomic_DNA"/>
</dbReference>
<sequence>MLPGLQSFCCKFRKSSEGPSRWWTFHLKTSAAHIALDGGLRKSTGSSYINRSEKKEQYKIIGLEHLVHIIEVHQRVRDDGSAMVEDLRELAGRRKLLKTEAPLE</sequence>
<evidence type="ECO:0000313" key="2">
    <source>
        <dbReference type="Proteomes" id="UP000828390"/>
    </source>
</evidence>
<name>A0A9D4L4I2_DREPO</name>
<protein>
    <submittedName>
        <fullName evidence="1">Uncharacterized protein</fullName>
    </submittedName>
</protein>
<organism evidence="1 2">
    <name type="scientific">Dreissena polymorpha</name>
    <name type="common">Zebra mussel</name>
    <name type="synonym">Mytilus polymorpha</name>
    <dbReference type="NCBI Taxonomy" id="45954"/>
    <lineage>
        <taxon>Eukaryota</taxon>
        <taxon>Metazoa</taxon>
        <taxon>Spiralia</taxon>
        <taxon>Lophotrochozoa</taxon>
        <taxon>Mollusca</taxon>
        <taxon>Bivalvia</taxon>
        <taxon>Autobranchia</taxon>
        <taxon>Heteroconchia</taxon>
        <taxon>Euheterodonta</taxon>
        <taxon>Imparidentia</taxon>
        <taxon>Neoheterodontei</taxon>
        <taxon>Myida</taxon>
        <taxon>Dreissenoidea</taxon>
        <taxon>Dreissenidae</taxon>
        <taxon>Dreissena</taxon>
    </lineage>
</organism>
<dbReference type="AlphaFoldDB" id="A0A9D4L4I2"/>
<accession>A0A9D4L4I2</accession>
<gene>
    <name evidence="1" type="ORF">DPMN_093679</name>
</gene>
<keyword evidence="2" id="KW-1185">Reference proteome</keyword>
<reference evidence="1" key="2">
    <citation type="submission" date="2020-11" db="EMBL/GenBank/DDBJ databases">
        <authorList>
            <person name="McCartney M.A."/>
            <person name="Auch B."/>
            <person name="Kono T."/>
            <person name="Mallez S."/>
            <person name="Becker A."/>
            <person name="Gohl D.M."/>
            <person name="Silverstein K.A.T."/>
            <person name="Koren S."/>
            <person name="Bechman K.B."/>
            <person name="Herman A."/>
            <person name="Abrahante J.E."/>
            <person name="Garbe J."/>
        </authorList>
    </citation>
    <scope>NUCLEOTIDE SEQUENCE</scope>
    <source>
        <strain evidence="1">Duluth1</strain>
        <tissue evidence="1">Whole animal</tissue>
    </source>
</reference>
<evidence type="ECO:0000313" key="1">
    <source>
        <dbReference type="EMBL" id="KAH3851199.1"/>
    </source>
</evidence>
<comment type="caution">
    <text evidence="1">The sequence shown here is derived from an EMBL/GenBank/DDBJ whole genome shotgun (WGS) entry which is preliminary data.</text>
</comment>